<comment type="caution">
    <text evidence="1">The sequence shown here is derived from an EMBL/GenBank/DDBJ whole genome shotgun (WGS) entry which is preliminary data.</text>
</comment>
<organism evidence="1 2">
    <name type="scientific">Legionella santicrucis</name>
    <dbReference type="NCBI Taxonomy" id="45074"/>
    <lineage>
        <taxon>Bacteria</taxon>
        <taxon>Pseudomonadati</taxon>
        <taxon>Pseudomonadota</taxon>
        <taxon>Gammaproteobacteria</taxon>
        <taxon>Legionellales</taxon>
        <taxon>Legionellaceae</taxon>
        <taxon>Legionella</taxon>
    </lineage>
</organism>
<name>A0A0W0Z3B6_9GAMM</name>
<proteinExistence type="predicted"/>
<protein>
    <submittedName>
        <fullName evidence="1">Uncharacterized protein</fullName>
    </submittedName>
</protein>
<dbReference type="EMBL" id="LNYU01000024">
    <property type="protein sequence ID" value="KTD63612.1"/>
    <property type="molecule type" value="Genomic_DNA"/>
</dbReference>
<evidence type="ECO:0000313" key="2">
    <source>
        <dbReference type="Proteomes" id="UP000054703"/>
    </source>
</evidence>
<dbReference type="Proteomes" id="UP000054703">
    <property type="component" value="Unassembled WGS sequence"/>
</dbReference>
<reference evidence="1 2" key="1">
    <citation type="submission" date="2015-11" db="EMBL/GenBank/DDBJ databases">
        <title>Genomic analysis of 38 Legionella species identifies large and diverse effector repertoires.</title>
        <authorList>
            <person name="Burstein D."/>
            <person name="Amaro F."/>
            <person name="Zusman T."/>
            <person name="Lifshitz Z."/>
            <person name="Cohen O."/>
            <person name="Gilbert J.A."/>
            <person name="Pupko T."/>
            <person name="Shuman H.A."/>
            <person name="Segal G."/>
        </authorList>
    </citation>
    <scope>NUCLEOTIDE SEQUENCE [LARGE SCALE GENOMIC DNA]</scope>
    <source>
        <strain evidence="1 2">SC-63-C7</strain>
    </source>
</reference>
<sequence>MLSSSDARAHIKDTNSSFRALLSSLINDDSVSSILIGETHNISPTVDAILSNLDLLANSPRRIIIISESLNQAENAALKSALKSAIKGNVNPLKKASFLKEKSIDTYELIYASFSVGVTVLGAENKKSNPFSSYKSKEITQKIIRKMEAYQKSPERIIVTNSEFSKLINSFCSKDTLPIFIGGGAHIVSLNSKNKLYDLGLQGRIKDSVSIYLNEDNSPSITSSFSYSAPDRELTGQYDYMVLTNKKELYKNKFDSIEDLNAKIDYLIEILDKLISSHIFFPKNLVFTLREELDPILQAFQESAQCECSFKSLPTVLENVLKDKNRPKEKSSFFNKCHASGPHYSQKQLSCAIRDDLSEFLNSISKTL</sequence>
<evidence type="ECO:0000313" key="1">
    <source>
        <dbReference type="EMBL" id="KTD63612.1"/>
    </source>
</evidence>
<accession>A0A0W0Z3B6</accession>
<keyword evidence="2" id="KW-1185">Reference proteome</keyword>
<dbReference type="AlphaFoldDB" id="A0A0W0Z3B6"/>
<dbReference type="PATRIC" id="fig|45074.5.peg.1112"/>
<gene>
    <name evidence="1" type="ORF">Lsan_1045</name>
</gene>